<organism evidence="1 2">
    <name type="scientific">Cognatiluteimonas sedimenti</name>
    <dbReference type="NCBI Taxonomy" id="2927791"/>
    <lineage>
        <taxon>Bacteria</taxon>
        <taxon>Pseudomonadati</taxon>
        <taxon>Pseudomonadota</taxon>
        <taxon>Gammaproteobacteria</taxon>
        <taxon>Lysobacterales</taxon>
        <taxon>Lysobacteraceae</taxon>
        <taxon>Cognatiluteimonas</taxon>
    </lineage>
</organism>
<name>A0ABT0A3D2_9GAMM</name>
<keyword evidence="2" id="KW-1185">Reference proteome</keyword>
<evidence type="ECO:0000313" key="2">
    <source>
        <dbReference type="Proteomes" id="UP001165423"/>
    </source>
</evidence>
<sequence>MNVFAARTAPPRRASMTFPLGFLDFLKVSPGRRHHVGDYELQPQRLERFNRVLRELSPEASAMTLDQIASAAKRALERHPDGSTPPFVQARMDALRRLEALAVDDAFEPGPELRRQVRVLQAYRADDADLIPDDIAVVGLLDDAVLVDIALQLLQRELADYEDFCRFRKVAADFAGMDEAATGLTRGHWLEALEQAHASLAKVAATPVRFVPDPRASLFHIG</sequence>
<protein>
    <submittedName>
        <fullName evidence="1">YkvA family protein</fullName>
    </submittedName>
</protein>
<evidence type="ECO:0000313" key="1">
    <source>
        <dbReference type="EMBL" id="MCJ0825475.1"/>
    </source>
</evidence>
<accession>A0ABT0A3D2</accession>
<dbReference type="Proteomes" id="UP001165423">
    <property type="component" value="Unassembled WGS sequence"/>
</dbReference>
<comment type="caution">
    <text evidence="1">The sequence shown here is derived from an EMBL/GenBank/DDBJ whole genome shotgun (WGS) entry which is preliminary data.</text>
</comment>
<dbReference type="EMBL" id="JALGCL010000001">
    <property type="protein sequence ID" value="MCJ0825475.1"/>
    <property type="molecule type" value="Genomic_DNA"/>
</dbReference>
<proteinExistence type="predicted"/>
<dbReference type="RefSeq" id="WP_243319850.1">
    <property type="nucleotide sequence ID" value="NZ_JALGCL010000001.1"/>
</dbReference>
<reference evidence="1 2" key="1">
    <citation type="submission" date="2022-03" db="EMBL/GenBank/DDBJ databases">
        <title>Luteimonas soily sp. nov., a novel bacterium isolated from the soil.</title>
        <authorList>
            <person name="Zhang X."/>
        </authorList>
    </citation>
    <scope>NUCLEOTIDE SEQUENCE [LARGE SCALE GENOMIC DNA]</scope>
    <source>
        <strain evidence="1 2">50</strain>
    </source>
</reference>
<gene>
    <name evidence="1" type="ORF">MQC88_05800</name>
</gene>